<name>A0A951URC5_9CYAN</name>
<dbReference type="Proteomes" id="UP000729701">
    <property type="component" value="Unassembled WGS sequence"/>
</dbReference>
<comment type="caution">
    <text evidence="4">The sequence shown here is derived from an EMBL/GenBank/DDBJ whole genome shotgun (WGS) entry which is preliminary data.</text>
</comment>
<evidence type="ECO:0000256" key="1">
    <source>
        <dbReference type="ARBA" id="ARBA00022553"/>
    </source>
</evidence>
<reference evidence="4" key="2">
    <citation type="journal article" date="2022" name="Microbiol. Resour. Announc.">
        <title>Metagenome Sequencing to Explore Phylogenomics of Terrestrial Cyanobacteria.</title>
        <authorList>
            <person name="Ward R.D."/>
            <person name="Stajich J.E."/>
            <person name="Johansen J.R."/>
            <person name="Huntemann M."/>
            <person name="Clum A."/>
            <person name="Foster B."/>
            <person name="Foster B."/>
            <person name="Roux S."/>
            <person name="Palaniappan K."/>
            <person name="Varghese N."/>
            <person name="Mukherjee S."/>
            <person name="Reddy T.B.K."/>
            <person name="Daum C."/>
            <person name="Copeland A."/>
            <person name="Chen I.A."/>
            <person name="Ivanova N.N."/>
            <person name="Kyrpides N.C."/>
            <person name="Shapiro N."/>
            <person name="Eloe-Fadrosh E.A."/>
            <person name="Pietrasiak N."/>
        </authorList>
    </citation>
    <scope>NUCLEOTIDE SEQUENCE</scope>
    <source>
        <strain evidence="4">GSE-NOS-MK-12-04C</strain>
    </source>
</reference>
<feature type="modified residue" description="4-aspartylphosphate" evidence="2">
    <location>
        <position position="35"/>
    </location>
</feature>
<dbReference type="Pfam" id="PF00072">
    <property type="entry name" value="Response_reg"/>
    <property type="match status" value="1"/>
</dbReference>
<keyword evidence="1 2" id="KW-0597">Phosphoprotein</keyword>
<dbReference type="CDD" id="cd17546">
    <property type="entry name" value="REC_hyHK_CKI1_RcsC-like"/>
    <property type="match status" value="1"/>
</dbReference>
<evidence type="ECO:0000259" key="3">
    <source>
        <dbReference type="PROSITE" id="PS50110"/>
    </source>
</evidence>
<dbReference type="InterPro" id="IPR050595">
    <property type="entry name" value="Bact_response_regulator"/>
</dbReference>
<gene>
    <name evidence="4" type="ORF">KME60_01330</name>
</gene>
<dbReference type="InterPro" id="IPR001789">
    <property type="entry name" value="Sig_transdc_resp-reg_receiver"/>
</dbReference>
<organism evidence="4 5">
    <name type="scientific">Cyanomargarita calcarea GSE-NOS-MK-12-04C</name>
    <dbReference type="NCBI Taxonomy" id="2839659"/>
    <lineage>
        <taxon>Bacteria</taxon>
        <taxon>Bacillati</taxon>
        <taxon>Cyanobacteriota</taxon>
        <taxon>Cyanophyceae</taxon>
        <taxon>Nostocales</taxon>
        <taxon>Cyanomargaritaceae</taxon>
        <taxon>Cyanomargarita</taxon>
    </lineage>
</organism>
<dbReference type="PANTHER" id="PTHR44591:SF3">
    <property type="entry name" value="RESPONSE REGULATORY DOMAIN-CONTAINING PROTEIN"/>
    <property type="match status" value="1"/>
</dbReference>
<feature type="domain" description="Response regulatory" evidence="3">
    <location>
        <begin position="1"/>
        <end position="101"/>
    </location>
</feature>
<accession>A0A951URC5</accession>
<evidence type="ECO:0000256" key="2">
    <source>
        <dbReference type="PROSITE-ProRule" id="PRU00169"/>
    </source>
</evidence>
<dbReference type="AlphaFoldDB" id="A0A951URC5"/>
<dbReference type="PANTHER" id="PTHR44591">
    <property type="entry name" value="STRESS RESPONSE REGULATOR PROTEIN 1"/>
    <property type="match status" value="1"/>
</dbReference>
<dbReference type="InterPro" id="IPR011006">
    <property type="entry name" value="CheY-like_superfamily"/>
</dbReference>
<evidence type="ECO:0000313" key="4">
    <source>
        <dbReference type="EMBL" id="MBW4666101.1"/>
    </source>
</evidence>
<dbReference type="SUPFAM" id="SSF52172">
    <property type="entry name" value="CheY-like"/>
    <property type="match status" value="1"/>
</dbReference>
<proteinExistence type="predicted"/>
<dbReference type="Gene3D" id="3.40.50.2300">
    <property type="match status" value="1"/>
</dbReference>
<dbReference type="PROSITE" id="PS50110">
    <property type="entry name" value="RESPONSE_REGULATORY"/>
    <property type="match status" value="1"/>
</dbReference>
<dbReference type="GO" id="GO:0000160">
    <property type="term" value="P:phosphorelay signal transduction system"/>
    <property type="evidence" value="ECO:0007669"/>
    <property type="project" value="InterPro"/>
</dbReference>
<dbReference type="SMART" id="SM00448">
    <property type="entry name" value="REC"/>
    <property type="match status" value="1"/>
</dbReference>
<evidence type="ECO:0000313" key="5">
    <source>
        <dbReference type="Proteomes" id="UP000729701"/>
    </source>
</evidence>
<sequence length="188" mass="21211">MSLLEPIGFDVVEATDGKDALAKINVSSPDLIVTDLMMPIMDGYALMEELRKSPHQNIPIIVSSASVFESEQYKSLNAGACAFLPKPVPADSLLELLRSHLQLEWVYAEYKEVSTNQNQRSEILFPDKEVLMHLYELAEDGDVDSILHIVNGLKLEDYNFTPFADKIVQLAENFQLKKLREMLNEAIK</sequence>
<protein>
    <submittedName>
        <fullName evidence="4">Response regulator</fullName>
    </submittedName>
</protein>
<dbReference type="EMBL" id="JAHHGZ010000001">
    <property type="protein sequence ID" value="MBW4666101.1"/>
    <property type="molecule type" value="Genomic_DNA"/>
</dbReference>
<reference evidence="4" key="1">
    <citation type="submission" date="2021-05" db="EMBL/GenBank/DDBJ databases">
        <authorList>
            <person name="Pietrasiak N."/>
            <person name="Ward R."/>
            <person name="Stajich J.E."/>
            <person name="Kurbessoian T."/>
        </authorList>
    </citation>
    <scope>NUCLEOTIDE SEQUENCE</scope>
    <source>
        <strain evidence="4">GSE-NOS-MK-12-04C</strain>
    </source>
</reference>